<dbReference type="Proteomes" id="UP001151760">
    <property type="component" value="Unassembled WGS sequence"/>
</dbReference>
<accession>A0ABQ5F4A4</accession>
<reference evidence="1" key="2">
    <citation type="submission" date="2022-01" db="EMBL/GenBank/DDBJ databases">
        <authorList>
            <person name="Yamashiro T."/>
            <person name="Shiraishi A."/>
            <person name="Satake H."/>
            <person name="Nakayama K."/>
        </authorList>
    </citation>
    <scope>NUCLEOTIDE SEQUENCE</scope>
</reference>
<proteinExistence type="predicted"/>
<dbReference type="EMBL" id="BQNB010016981">
    <property type="protein sequence ID" value="GJT58010.1"/>
    <property type="molecule type" value="Genomic_DNA"/>
</dbReference>
<organism evidence="1 2">
    <name type="scientific">Tanacetum coccineum</name>
    <dbReference type="NCBI Taxonomy" id="301880"/>
    <lineage>
        <taxon>Eukaryota</taxon>
        <taxon>Viridiplantae</taxon>
        <taxon>Streptophyta</taxon>
        <taxon>Embryophyta</taxon>
        <taxon>Tracheophyta</taxon>
        <taxon>Spermatophyta</taxon>
        <taxon>Magnoliopsida</taxon>
        <taxon>eudicotyledons</taxon>
        <taxon>Gunneridae</taxon>
        <taxon>Pentapetalae</taxon>
        <taxon>asterids</taxon>
        <taxon>campanulids</taxon>
        <taxon>Asterales</taxon>
        <taxon>Asteraceae</taxon>
        <taxon>Asteroideae</taxon>
        <taxon>Anthemideae</taxon>
        <taxon>Anthemidinae</taxon>
        <taxon>Tanacetum</taxon>
    </lineage>
</organism>
<name>A0ABQ5F4A4_9ASTR</name>
<sequence>MIELREAQDGRDTPLTADEILSQVLGESRGFLPGWGRRLPNSTFASSSCSAHSHLPTPPMMFQEAWARSFVANQDQISQIYQLSINNNMQVPMPTLLNPAQFIDVVQDAPEDDVAPGDE</sequence>
<reference evidence="1" key="1">
    <citation type="journal article" date="2022" name="Int. J. Mol. Sci.">
        <title>Draft Genome of Tanacetum Coccineum: Genomic Comparison of Closely Related Tanacetum-Family Plants.</title>
        <authorList>
            <person name="Yamashiro T."/>
            <person name="Shiraishi A."/>
            <person name="Nakayama K."/>
            <person name="Satake H."/>
        </authorList>
    </citation>
    <scope>NUCLEOTIDE SEQUENCE</scope>
</reference>
<protein>
    <submittedName>
        <fullName evidence="1">Uncharacterized protein</fullName>
    </submittedName>
</protein>
<comment type="caution">
    <text evidence="1">The sequence shown here is derived from an EMBL/GenBank/DDBJ whole genome shotgun (WGS) entry which is preliminary data.</text>
</comment>
<evidence type="ECO:0000313" key="2">
    <source>
        <dbReference type="Proteomes" id="UP001151760"/>
    </source>
</evidence>
<evidence type="ECO:0000313" key="1">
    <source>
        <dbReference type="EMBL" id="GJT58010.1"/>
    </source>
</evidence>
<gene>
    <name evidence="1" type="ORF">Tco_0993064</name>
</gene>
<keyword evidence="2" id="KW-1185">Reference proteome</keyword>